<dbReference type="EMBL" id="VXIV02003441">
    <property type="protein sequence ID" value="KAF6017026.1"/>
    <property type="molecule type" value="Genomic_DNA"/>
</dbReference>
<sequence>MTRAKSLLVLIGNPFVLCTDEKWRRMIAHIVQGGGYLGEELSEELLRIEPDEESKIRQAGVSNQQFMAEKERRGRSDYLLHHDDQWEHRDV</sequence>
<gene>
    <name evidence="1" type="ORF">EB796_024673</name>
</gene>
<comment type="caution">
    <text evidence="1">The sequence shown here is derived from an EMBL/GenBank/DDBJ whole genome shotgun (WGS) entry which is preliminary data.</text>
</comment>
<organism evidence="1 2">
    <name type="scientific">Bugula neritina</name>
    <name type="common">Brown bryozoan</name>
    <name type="synonym">Sertularia neritina</name>
    <dbReference type="NCBI Taxonomy" id="10212"/>
    <lineage>
        <taxon>Eukaryota</taxon>
        <taxon>Metazoa</taxon>
        <taxon>Spiralia</taxon>
        <taxon>Lophotrochozoa</taxon>
        <taxon>Bryozoa</taxon>
        <taxon>Gymnolaemata</taxon>
        <taxon>Cheilostomatida</taxon>
        <taxon>Flustrina</taxon>
        <taxon>Buguloidea</taxon>
        <taxon>Bugulidae</taxon>
        <taxon>Bugula</taxon>
    </lineage>
</organism>
<reference evidence="1" key="1">
    <citation type="submission" date="2020-06" db="EMBL/GenBank/DDBJ databases">
        <title>Draft genome of Bugula neritina, a colonial animal packing powerful symbionts and potential medicines.</title>
        <authorList>
            <person name="Rayko M."/>
        </authorList>
    </citation>
    <scope>NUCLEOTIDE SEQUENCE [LARGE SCALE GENOMIC DNA]</scope>
    <source>
        <strain evidence="1">Kwan_BN1</strain>
    </source>
</reference>
<proteinExistence type="predicted"/>
<dbReference type="AlphaFoldDB" id="A0A7J7IU27"/>
<dbReference type="OrthoDB" id="6513042at2759"/>
<accession>A0A7J7IU27</accession>
<evidence type="ECO:0000313" key="2">
    <source>
        <dbReference type="Proteomes" id="UP000593567"/>
    </source>
</evidence>
<evidence type="ECO:0000313" key="1">
    <source>
        <dbReference type="EMBL" id="KAF6017026.1"/>
    </source>
</evidence>
<keyword evidence="2" id="KW-1185">Reference proteome</keyword>
<dbReference type="Proteomes" id="UP000593567">
    <property type="component" value="Unassembled WGS sequence"/>
</dbReference>
<protein>
    <submittedName>
        <fullName evidence="1">Uncharacterized protein</fullName>
    </submittedName>
</protein>
<name>A0A7J7IU27_BUGNE</name>